<dbReference type="STRING" id="1161099.SAMN05444817_102111"/>
<dbReference type="Proteomes" id="UP000186292">
    <property type="component" value="Unassembled WGS sequence"/>
</dbReference>
<organism evidence="2 3">
    <name type="scientific">Corynebacterium appendicis CIP 107643</name>
    <dbReference type="NCBI Taxonomy" id="1161099"/>
    <lineage>
        <taxon>Bacteria</taxon>
        <taxon>Bacillati</taxon>
        <taxon>Actinomycetota</taxon>
        <taxon>Actinomycetes</taxon>
        <taxon>Mycobacteriales</taxon>
        <taxon>Corynebacteriaceae</taxon>
        <taxon>Corynebacterium</taxon>
    </lineage>
</organism>
<evidence type="ECO:0008006" key="4">
    <source>
        <dbReference type="Google" id="ProtNLM"/>
    </source>
</evidence>
<keyword evidence="1" id="KW-0812">Transmembrane</keyword>
<evidence type="ECO:0000256" key="1">
    <source>
        <dbReference type="SAM" id="Phobius"/>
    </source>
</evidence>
<dbReference type="Pfam" id="PF12028">
    <property type="entry name" value="DUF3515"/>
    <property type="match status" value="2"/>
</dbReference>
<feature type="transmembrane region" description="Helical" evidence="1">
    <location>
        <begin position="27"/>
        <end position="50"/>
    </location>
</feature>
<accession>A0A1N7IUV7</accession>
<keyword evidence="1" id="KW-1133">Transmembrane helix</keyword>
<protein>
    <recommendedName>
        <fullName evidence="4">DUF3515 domain-containing protein</fullName>
    </recommendedName>
</protein>
<evidence type="ECO:0000313" key="3">
    <source>
        <dbReference type="Proteomes" id="UP000186292"/>
    </source>
</evidence>
<evidence type="ECO:0000313" key="2">
    <source>
        <dbReference type="EMBL" id="SIS40830.1"/>
    </source>
</evidence>
<name>A0A1N7IUV7_9CORY</name>
<reference evidence="3" key="1">
    <citation type="submission" date="2017-01" db="EMBL/GenBank/DDBJ databases">
        <authorList>
            <person name="Varghese N."/>
            <person name="Submissions S."/>
        </authorList>
    </citation>
    <scope>NUCLEOTIDE SEQUENCE [LARGE SCALE GENOMIC DNA]</scope>
    <source>
        <strain evidence="3">DSM 44531</strain>
    </source>
</reference>
<dbReference type="EMBL" id="FTOF01000002">
    <property type="protein sequence ID" value="SIS40830.1"/>
    <property type="molecule type" value="Genomic_DNA"/>
</dbReference>
<keyword evidence="3" id="KW-1185">Reference proteome</keyword>
<gene>
    <name evidence="2" type="ORF">SAMN05444817_102111</name>
</gene>
<proteinExistence type="predicted"/>
<keyword evidence="1" id="KW-0472">Membrane</keyword>
<sequence>MTTSVTPPDQPADHSDQEHGVVMRRPLILLSLGLALFLVAGVLVGSKLYLKQLNNQPVALTELPSPEAESPECSALVGTLPDTLAGHERATLADPAPAGAAVWQTSSAERVTLRCGVDAPLQFTELTPTEEIGGAEWMKITDPAPGAALTTWFTVDRSPVVAVTADGAALGGEDSQPVAELDLSALSETAPSPGKAPLAELEASISEGSDDVCRELIAALPDELAGGYRRLDVTSVDGLGENAAAWGADGLDPVVLKCGIAPPPSYEAGAQLTQINDVPWFEETRPDDASQATVLYALGRATDIAVSLPVGAGEGALTRISDAISQNAPAQ</sequence>
<dbReference type="RefSeq" id="WP_234958710.1">
    <property type="nucleotide sequence ID" value="NZ_CP046976.1"/>
</dbReference>
<dbReference type="AlphaFoldDB" id="A0A1N7IUV7"/>
<dbReference type="InterPro" id="IPR021903">
    <property type="entry name" value="DUF3515"/>
</dbReference>